<gene>
    <name evidence="1" type="ORF">EVAR_82378_1</name>
</gene>
<accession>A0A4C1U9U2</accession>
<proteinExistence type="predicted"/>
<evidence type="ECO:0000313" key="1">
    <source>
        <dbReference type="EMBL" id="GBP23213.1"/>
    </source>
</evidence>
<organism evidence="1 2">
    <name type="scientific">Eumeta variegata</name>
    <name type="common">Bagworm moth</name>
    <name type="synonym">Eumeta japonica</name>
    <dbReference type="NCBI Taxonomy" id="151549"/>
    <lineage>
        <taxon>Eukaryota</taxon>
        <taxon>Metazoa</taxon>
        <taxon>Ecdysozoa</taxon>
        <taxon>Arthropoda</taxon>
        <taxon>Hexapoda</taxon>
        <taxon>Insecta</taxon>
        <taxon>Pterygota</taxon>
        <taxon>Neoptera</taxon>
        <taxon>Endopterygota</taxon>
        <taxon>Lepidoptera</taxon>
        <taxon>Glossata</taxon>
        <taxon>Ditrysia</taxon>
        <taxon>Tineoidea</taxon>
        <taxon>Psychidae</taxon>
        <taxon>Oiketicinae</taxon>
        <taxon>Eumeta</taxon>
    </lineage>
</organism>
<keyword evidence="2" id="KW-1185">Reference proteome</keyword>
<reference evidence="1 2" key="1">
    <citation type="journal article" date="2019" name="Commun. Biol.">
        <title>The bagworm genome reveals a unique fibroin gene that provides high tensile strength.</title>
        <authorList>
            <person name="Kono N."/>
            <person name="Nakamura H."/>
            <person name="Ohtoshi R."/>
            <person name="Tomita M."/>
            <person name="Numata K."/>
            <person name="Arakawa K."/>
        </authorList>
    </citation>
    <scope>NUCLEOTIDE SEQUENCE [LARGE SCALE GENOMIC DNA]</scope>
</reference>
<protein>
    <submittedName>
        <fullName evidence="1">Uncharacterized protein</fullName>
    </submittedName>
</protein>
<comment type="caution">
    <text evidence="1">The sequence shown here is derived from an EMBL/GenBank/DDBJ whole genome shotgun (WGS) entry which is preliminary data.</text>
</comment>
<dbReference type="Proteomes" id="UP000299102">
    <property type="component" value="Unassembled WGS sequence"/>
</dbReference>
<dbReference type="EMBL" id="BGZK01000148">
    <property type="protein sequence ID" value="GBP23213.1"/>
    <property type="molecule type" value="Genomic_DNA"/>
</dbReference>
<sequence length="118" mass="12925">MDQWLAVFPSTREVLGSYECDPVPSSQRASEEGFTYLEIECVASSLIWKDLAVNPNLVPVFNSYSGAIFDFGPRHAASPNPDPTLGFDPDAVLISVPVLVFDSDTALGFDLYSQEISY</sequence>
<evidence type="ECO:0000313" key="2">
    <source>
        <dbReference type="Proteomes" id="UP000299102"/>
    </source>
</evidence>
<dbReference type="AlphaFoldDB" id="A0A4C1U9U2"/>
<name>A0A4C1U9U2_EUMVA</name>